<dbReference type="GO" id="GO:0005634">
    <property type="term" value="C:nucleus"/>
    <property type="evidence" value="ECO:0007669"/>
    <property type="project" value="TreeGrafter"/>
</dbReference>
<sequence>MARRQLVKETTEVENAKRLHDKKEDPEGFEIRQLPVKGRAVFTTKPFVKGQFLLEYSGELITGEVAKVREESDENQLICRYFFKFEGKTLYYDASEETKNGPKLGRLVNHGYKGEINAKMKMVIAKNRQPILCLFAIKDIDPGKEILYDYGQKHYPWEKKVTNAFHELFWSEEITELVSKQFPRLFACLLIRVGTCIDLKPPALGKDKKDKGKSGDLQPLK</sequence>
<dbReference type="PANTHER" id="PTHR46167">
    <property type="entry name" value="N-LYSINE METHYLTRANSFERASE KMT5A"/>
    <property type="match status" value="1"/>
</dbReference>
<protein>
    <submittedName>
        <fullName evidence="1">Histone-lysine N-methyltransferase mes-4-like</fullName>
    </submittedName>
</protein>
<gene>
    <name evidence="1" type="ORF">PACLA_8A020973</name>
</gene>
<dbReference type="Proteomes" id="UP001152795">
    <property type="component" value="Unassembled WGS sequence"/>
</dbReference>
<dbReference type="InterPro" id="IPR001214">
    <property type="entry name" value="SET_dom"/>
</dbReference>
<keyword evidence="2" id="KW-1185">Reference proteome</keyword>
<evidence type="ECO:0000313" key="1">
    <source>
        <dbReference type="EMBL" id="CAB4006322.1"/>
    </source>
</evidence>
<reference evidence="1" key="1">
    <citation type="submission" date="2020-04" db="EMBL/GenBank/DDBJ databases">
        <authorList>
            <person name="Alioto T."/>
            <person name="Alioto T."/>
            <person name="Gomez Garrido J."/>
        </authorList>
    </citation>
    <scope>NUCLEOTIDE SEQUENCE</scope>
    <source>
        <strain evidence="1">A484AB</strain>
    </source>
</reference>
<proteinExistence type="predicted"/>
<comment type="caution">
    <text evidence="1">The sequence shown here is derived from an EMBL/GenBank/DDBJ whole genome shotgun (WGS) entry which is preliminary data.</text>
</comment>
<evidence type="ECO:0000313" key="2">
    <source>
        <dbReference type="Proteomes" id="UP001152795"/>
    </source>
</evidence>
<dbReference type="GO" id="GO:0043516">
    <property type="term" value="P:regulation of DNA damage response, signal transduction by p53 class mediator"/>
    <property type="evidence" value="ECO:0007669"/>
    <property type="project" value="TreeGrafter"/>
</dbReference>
<dbReference type="Gene3D" id="2.170.270.10">
    <property type="entry name" value="SET domain"/>
    <property type="match status" value="1"/>
</dbReference>
<dbReference type="InterPro" id="IPR046341">
    <property type="entry name" value="SET_dom_sf"/>
</dbReference>
<dbReference type="GO" id="GO:0042799">
    <property type="term" value="F:histone H4K20 methyltransferase activity"/>
    <property type="evidence" value="ECO:0007669"/>
    <property type="project" value="TreeGrafter"/>
</dbReference>
<dbReference type="Pfam" id="PF00856">
    <property type="entry name" value="SET"/>
    <property type="match status" value="1"/>
</dbReference>
<dbReference type="SUPFAM" id="SSF82199">
    <property type="entry name" value="SET domain"/>
    <property type="match status" value="1"/>
</dbReference>
<dbReference type="PANTHER" id="PTHR46167:SF1">
    <property type="entry name" value="N-LYSINE METHYLTRANSFERASE KMT5A"/>
    <property type="match status" value="1"/>
</dbReference>
<dbReference type="PROSITE" id="PS50280">
    <property type="entry name" value="SET"/>
    <property type="match status" value="1"/>
</dbReference>
<dbReference type="GO" id="GO:0005700">
    <property type="term" value="C:polytene chromosome"/>
    <property type="evidence" value="ECO:0007669"/>
    <property type="project" value="TreeGrafter"/>
</dbReference>
<organism evidence="1 2">
    <name type="scientific">Paramuricea clavata</name>
    <name type="common">Red gorgonian</name>
    <name type="synonym">Violescent sea-whip</name>
    <dbReference type="NCBI Taxonomy" id="317549"/>
    <lineage>
        <taxon>Eukaryota</taxon>
        <taxon>Metazoa</taxon>
        <taxon>Cnidaria</taxon>
        <taxon>Anthozoa</taxon>
        <taxon>Octocorallia</taxon>
        <taxon>Malacalcyonacea</taxon>
        <taxon>Plexauridae</taxon>
        <taxon>Paramuricea</taxon>
    </lineage>
</organism>
<dbReference type="GO" id="GO:0006357">
    <property type="term" value="P:regulation of transcription by RNA polymerase II"/>
    <property type="evidence" value="ECO:0007669"/>
    <property type="project" value="TreeGrafter"/>
</dbReference>
<dbReference type="InterPro" id="IPR051760">
    <property type="entry name" value="KMT5A"/>
</dbReference>
<dbReference type="AlphaFoldDB" id="A0A7D9IIR4"/>
<name>A0A7D9IIR4_PARCT</name>
<dbReference type="OrthoDB" id="16287at2759"/>
<dbReference type="EMBL" id="CACRXK020005476">
    <property type="protein sequence ID" value="CAB4006322.1"/>
    <property type="molecule type" value="Genomic_DNA"/>
</dbReference>
<accession>A0A7D9IIR4</accession>
<dbReference type="SMART" id="SM00317">
    <property type="entry name" value="SET"/>
    <property type="match status" value="1"/>
</dbReference>